<dbReference type="GO" id="GO:0004729">
    <property type="term" value="F:oxygen-dependent protoporphyrinogen oxidase activity"/>
    <property type="evidence" value="ECO:0007669"/>
    <property type="project" value="TreeGrafter"/>
</dbReference>
<dbReference type="GO" id="GO:0006783">
    <property type="term" value="P:heme biosynthetic process"/>
    <property type="evidence" value="ECO:0007669"/>
    <property type="project" value="TreeGrafter"/>
</dbReference>
<reference evidence="3" key="1">
    <citation type="submission" date="2017-08" db="EMBL/GenBank/DDBJ databases">
        <title>A dynamic microbial community with high functional redundancy inhabits the cold, oxic subseafloor aquifer.</title>
        <authorList>
            <person name="Tully B.J."/>
            <person name="Wheat C.G."/>
            <person name="Glazer B.T."/>
            <person name="Huber J.A."/>
        </authorList>
    </citation>
    <scope>NUCLEOTIDE SEQUENCE [LARGE SCALE GENOMIC DNA]</scope>
</reference>
<dbReference type="Gene3D" id="3.50.50.60">
    <property type="entry name" value="FAD/NAD(P)-binding domain"/>
    <property type="match status" value="2"/>
</dbReference>
<dbReference type="InterPro" id="IPR036188">
    <property type="entry name" value="FAD/NAD-bd_sf"/>
</dbReference>
<name>A0A2A4T5K8_9DELT</name>
<organism evidence="2 3">
    <name type="scientific">SAR324 cluster bacterium</name>
    <dbReference type="NCBI Taxonomy" id="2024889"/>
    <lineage>
        <taxon>Bacteria</taxon>
        <taxon>Deltaproteobacteria</taxon>
        <taxon>SAR324 cluster</taxon>
    </lineage>
</organism>
<dbReference type="Proteomes" id="UP000218113">
    <property type="component" value="Unassembled WGS sequence"/>
</dbReference>
<dbReference type="Pfam" id="PF01593">
    <property type="entry name" value="Amino_oxidase"/>
    <property type="match status" value="1"/>
</dbReference>
<dbReference type="InterPro" id="IPR050464">
    <property type="entry name" value="Zeta_carotene_desat/Oxidored"/>
</dbReference>
<dbReference type="InterPro" id="IPR002937">
    <property type="entry name" value="Amino_oxidase"/>
</dbReference>
<dbReference type="EMBL" id="NVSR01000023">
    <property type="protein sequence ID" value="PCI28916.1"/>
    <property type="molecule type" value="Genomic_DNA"/>
</dbReference>
<comment type="caution">
    <text evidence="2">The sequence shown here is derived from an EMBL/GenBank/DDBJ whole genome shotgun (WGS) entry which is preliminary data.</text>
</comment>
<feature type="domain" description="Amine oxidase" evidence="1">
    <location>
        <begin position="13"/>
        <end position="275"/>
    </location>
</feature>
<gene>
    <name evidence="2" type="ORF">COB67_05345</name>
</gene>
<accession>A0A2A4T5K8</accession>
<proteinExistence type="predicted"/>
<dbReference type="SUPFAM" id="SSF51905">
    <property type="entry name" value="FAD/NAD(P)-binding domain"/>
    <property type="match status" value="1"/>
</dbReference>
<dbReference type="PANTHER" id="PTHR42923:SF3">
    <property type="entry name" value="PROTOPORPHYRINOGEN OXIDASE"/>
    <property type="match status" value="1"/>
</dbReference>
<dbReference type="PANTHER" id="PTHR42923">
    <property type="entry name" value="PROTOPORPHYRINOGEN OXIDASE"/>
    <property type="match status" value="1"/>
</dbReference>
<evidence type="ECO:0000259" key="1">
    <source>
        <dbReference type="Pfam" id="PF01593"/>
    </source>
</evidence>
<evidence type="ECO:0000313" key="2">
    <source>
        <dbReference type="EMBL" id="PCI28916.1"/>
    </source>
</evidence>
<dbReference type="AlphaFoldDB" id="A0A2A4T5K8"/>
<evidence type="ECO:0000313" key="3">
    <source>
        <dbReference type="Proteomes" id="UP000218113"/>
    </source>
</evidence>
<sequence length="399" mass="44927">MKQYDIIIIGSGISGMSLAHYCRKKGQQVLVLEKNKRLGGAFHTHRFGHDDSTDFWLELGAHTCYNSYTHLLGIVEDCDLMSSLIPRQKVPFRMLVENKLQSVTSQLSFAELFFSLPKLFGAKKSGKTVEAYYSNFLGKKNYANTLRYFFNAVPSQEAGEFPAEMLFKKRERRKDIVKSYTFKQGLQSITEAIRIQDGIEVLSEQDVAEIQLENQLYQVKTKEGDCFQATYVALATPTQQAANLVQSLNPKLAEVLASIKAEKVETLGVAVSRDLLPLEPVAGIVPKQDQFYSAVSRDTVAHETYRGFAFHFRQGALDQSGKLQRISKALQIDPTLLDQVVTKENLVTSPRLGHEQKVEEIEGLIANQRLLVTGNFFKGISIEDCVIRSFLEAARMERL</sequence>
<protein>
    <recommendedName>
        <fullName evidence="1">Amine oxidase domain-containing protein</fullName>
    </recommendedName>
</protein>